<organism evidence="1 2">
    <name type="scientific">Panagrolaimus sp. ES5</name>
    <dbReference type="NCBI Taxonomy" id="591445"/>
    <lineage>
        <taxon>Eukaryota</taxon>
        <taxon>Metazoa</taxon>
        <taxon>Ecdysozoa</taxon>
        <taxon>Nematoda</taxon>
        <taxon>Chromadorea</taxon>
        <taxon>Rhabditida</taxon>
        <taxon>Tylenchina</taxon>
        <taxon>Panagrolaimomorpha</taxon>
        <taxon>Panagrolaimoidea</taxon>
        <taxon>Panagrolaimidae</taxon>
        <taxon>Panagrolaimus</taxon>
    </lineage>
</organism>
<dbReference type="WBParaSite" id="ES5_v2.g20516.t1">
    <property type="protein sequence ID" value="ES5_v2.g20516.t1"/>
    <property type="gene ID" value="ES5_v2.g20516"/>
</dbReference>
<evidence type="ECO:0000313" key="1">
    <source>
        <dbReference type="Proteomes" id="UP000887579"/>
    </source>
</evidence>
<sequence>MDSKIPVIGFFDNSSVICIFDETENCYKFSENWNGLYGEDLYIAFDEEKPKYRNQAIKVLKRKPTFVVYDLLQIMASKENDDFNWKFKITKDDENPILIEFDNFDGNKTAATPEFLMALFLKDHIKAIKHEIGTKPTEIGFVFFDKKDKLKCDDYSMLKEGINKSCGLMKLDCKIISFED</sequence>
<dbReference type="Proteomes" id="UP000887579">
    <property type="component" value="Unplaced"/>
</dbReference>
<reference evidence="2" key="1">
    <citation type="submission" date="2022-11" db="UniProtKB">
        <authorList>
            <consortium name="WormBaseParasite"/>
        </authorList>
    </citation>
    <scope>IDENTIFICATION</scope>
</reference>
<protein>
    <submittedName>
        <fullName evidence="2">Uncharacterized protein</fullName>
    </submittedName>
</protein>
<proteinExistence type="predicted"/>
<evidence type="ECO:0000313" key="2">
    <source>
        <dbReference type="WBParaSite" id="ES5_v2.g20516.t1"/>
    </source>
</evidence>
<accession>A0AC34FST2</accession>
<name>A0AC34FST2_9BILA</name>